<dbReference type="GO" id="GO:0032259">
    <property type="term" value="P:methylation"/>
    <property type="evidence" value="ECO:0007669"/>
    <property type="project" value="UniProtKB-KW"/>
</dbReference>
<dbReference type="CDD" id="cd02440">
    <property type="entry name" value="AdoMet_MTases"/>
    <property type="match status" value="1"/>
</dbReference>
<reference evidence="5" key="2">
    <citation type="journal article" date="2014" name="ISME J.">
        <title>Microbial stratification in low pH oxic and suboxic macroscopic growths along an acid mine drainage.</title>
        <authorList>
            <person name="Mendez-Garcia C."/>
            <person name="Mesa V."/>
            <person name="Sprenger R.R."/>
            <person name="Richter M."/>
            <person name="Diez M.S."/>
            <person name="Solano J."/>
            <person name="Bargiela R."/>
            <person name="Golyshina O.V."/>
            <person name="Manteca A."/>
            <person name="Ramos J.L."/>
            <person name="Gallego J.R."/>
            <person name="Llorente I."/>
            <person name="Martins Dos Santos V.A."/>
            <person name="Jensen O.N."/>
            <person name="Pelaez A.I."/>
            <person name="Sanchez J."/>
            <person name="Ferrer M."/>
        </authorList>
    </citation>
    <scope>NUCLEOTIDE SEQUENCE</scope>
</reference>
<evidence type="ECO:0000256" key="1">
    <source>
        <dbReference type="ARBA" id="ARBA00022603"/>
    </source>
</evidence>
<dbReference type="GO" id="GO:0008171">
    <property type="term" value="F:O-methyltransferase activity"/>
    <property type="evidence" value="ECO:0007669"/>
    <property type="project" value="InterPro"/>
</dbReference>
<comment type="caution">
    <text evidence="5">The sequence shown here is derived from an EMBL/GenBank/DDBJ whole genome shotgun (WGS) entry which is preliminary data.</text>
</comment>
<reference evidence="5" key="1">
    <citation type="submission" date="2013-08" db="EMBL/GenBank/DDBJ databases">
        <authorList>
            <person name="Mendez C."/>
            <person name="Richter M."/>
            <person name="Ferrer M."/>
            <person name="Sanchez J."/>
        </authorList>
    </citation>
    <scope>NUCLEOTIDE SEQUENCE</scope>
</reference>
<accession>T0Y5B3</accession>
<dbReference type="EMBL" id="AUZZ01010292">
    <property type="protein sequence ID" value="EQD30286.1"/>
    <property type="molecule type" value="Genomic_DNA"/>
</dbReference>
<evidence type="ECO:0000259" key="4">
    <source>
        <dbReference type="Pfam" id="PF00891"/>
    </source>
</evidence>
<keyword evidence="1 5" id="KW-0489">Methyltransferase</keyword>
<gene>
    <name evidence="5" type="ORF">B2A_14198</name>
</gene>
<sequence length="158" mass="17759">WGIAMAEADREARITAQDFPALLEVTREYLRRHGVEAQFEFLPGDLKQVDFGANRFDVALLGNIVHSEGERSSRDLFKRLHRALGPQGRIVIIDMIPNEDRSGPPFPVFFALNMLVNTLEGDTYTLGEYTRWLTEAGFTKVETADVGSHSPIIIGTKR</sequence>
<evidence type="ECO:0000313" key="5">
    <source>
        <dbReference type="EMBL" id="EQD30286.1"/>
    </source>
</evidence>
<dbReference type="InterPro" id="IPR029063">
    <property type="entry name" value="SAM-dependent_MTases_sf"/>
</dbReference>
<dbReference type="InterPro" id="IPR016461">
    <property type="entry name" value="COMT-like"/>
</dbReference>
<keyword evidence="2 5" id="KW-0808">Transferase</keyword>
<dbReference type="InterPro" id="IPR001077">
    <property type="entry name" value="COMT_C"/>
</dbReference>
<proteinExistence type="predicted"/>
<dbReference type="SUPFAM" id="SSF53335">
    <property type="entry name" value="S-adenosyl-L-methionine-dependent methyltransferases"/>
    <property type="match status" value="1"/>
</dbReference>
<feature type="domain" description="O-methyltransferase C-terminal" evidence="4">
    <location>
        <begin position="13"/>
        <end position="138"/>
    </location>
</feature>
<dbReference type="PROSITE" id="PS51683">
    <property type="entry name" value="SAM_OMT_II"/>
    <property type="match status" value="1"/>
</dbReference>
<dbReference type="AlphaFoldDB" id="T0Y5B3"/>
<keyword evidence="3" id="KW-0949">S-adenosyl-L-methionine</keyword>
<organism evidence="5">
    <name type="scientific">mine drainage metagenome</name>
    <dbReference type="NCBI Taxonomy" id="410659"/>
    <lineage>
        <taxon>unclassified sequences</taxon>
        <taxon>metagenomes</taxon>
        <taxon>ecological metagenomes</taxon>
    </lineage>
</organism>
<name>T0Y5B3_9ZZZZ</name>
<dbReference type="Gene3D" id="3.40.50.150">
    <property type="entry name" value="Vaccinia Virus protein VP39"/>
    <property type="match status" value="1"/>
</dbReference>
<feature type="non-terminal residue" evidence="5">
    <location>
        <position position="1"/>
    </location>
</feature>
<evidence type="ECO:0000256" key="2">
    <source>
        <dbReference type="ARBA" id="ARBA00022679"/>
    </source>
</evidence>
<dbReference type="Pfam" id="PF00891">
    <property type="entry name" value="Methyltransf_2"/>
    <property type="match status" value="1"/>
</dbReference>
<evidence type="ECO:0000256" key="3">
    <source>
        <dbReference type="ARBA" id="ARBA00022691"/>
    </source>
</evidence>
<protein>
    <submittedName>
        <fullName evidence="5">Methyltransferase type 12</fullName>
    </submittedName>
</protein>